<dbReference type="Proteomes" id="UP001604277">
    <property type="component" value="Unassembled WGS sequence"/>
</dbReference>
<dbReference type="SUPFAM" id="SSF50998">
    <property type="entry name" value="Quinoprotein alcohol dehydrogenase-like"/>
    <property type="match status" value="1"/>
</dbReference>
<accession>A0ABD1SML3</accession>
<protein>
    <submittedName>
        <fullName evidence="1">U3 small nucleolar RNA-associated protein</fullName>
    </submittedName>
</protein>
<dbReference type="InterPro" id="IPR011047">
    <property type="entry name" value="Quinoprotein_ADH-like_sf"/>
</dbReference>
<evidence type="ECO:0000313" key="1">
    <source>
        <dbReference type="EMBL" id="KAL2501966.1"/>
    </source>
</evidence>
<dbReference type="Gene3D" id="2.130.10.10">
    <property type="entry name" value="YVTN repeat-like/Quinoprotein amine dehydrogenase"/>
    <property type="match status" value="1"/>
</dbReference>
<organism evidence="1 2">
    <name type="scientific">Forsythia ovata</name>
    <dbReference type="NCBI Taxonomy" id="205694"/>
    <lineage>
        <taxon>Eukaryota</taxon>
        <taxon>Viridiplantae</taxon>
        <taxon>Streptophyta</taxon>
        <taxon>Embryophyta</taxon>
        <taxon>Tracheophyta</taxon>
        <taxon>Spermatophyta</taxon>
        <taxon>Magnoliopsida</taxon>
        <taxon>eudicotyledons</taxon>
        <taxon>Gunneridae</taxon>
        <taxon>Pentapetalae</taxon>
        <taxon>asterids</taxon>
        <taxon>lamiids</taxon>
        <taxon>Lamiales</taxon>
        <taxon>Oleaceae</taxon>
        <taxon>Forsythieae</taxon>
        <taxon>Forsythia</taxon>
    </lineage>
</organism>
<dbReference type="EMBL" id="JBFOLJ010000010">
    <property type="protein sequence ID" value="KAL2501966.1"/>
    <property type="molecule type" value="Genomic_DNA"/>
</dbReference>
<keyword evidence="2" id="KW-1185">Reference proteome</keyword>
<dbReference type="InterPro" id="IPR015943">
    <property type="entry name" value="WD40/YVTN_repeat-like_dom_sf"/>
</dbReference>
<reference evidence="2" key="1">
    <citation type="submission" date="2024-07" db="EMBL/GenBank/DDBJ databases">
        <title>Two chromosome-level genome assemblies of Korean endemic species Abeliophyllum distichum and Forsythia ovata (Oleaceae).</title>
        <authorList>
            <person name="Jang H."/>
        </authorList>
    </citation>
    <scope>NUCLEOTIDE SEQUENCE [LARGE SCALE GENOMIC DNA]</scope>
</reference>
<sequence>MGRMFFATLSNRHCNFTPGFGVRYDIDSGHGFLGGGTIGGGIAEEILFGAQDPRAQVHHFSAFADFAISIAFPCDGKLLAVGDLTGTVHVFDAKSQTHLRRLKGHSATARLMRYPRR</sequence>
<dbReference type="AlphaFoldDB" id="A0ABD1SML3"/>
<evidence type="ECO:0000313" key="2">
    <source>
        <dbReference type="Proteomes" id="UP001604277"/>
    </source>
</evidence>
<name>A0ABD1SML3_9LAMI</name>
<gene>
    <name evidence="1" type="ORF">Fot_35814</name>
</gene>
<proteinExistence type="predicted"/>
<comment type="caution">
    <text evidence="1">The sequence shown here is derived from an EMBL/GenBank/DDBJ whole genome shotgun (WGS) entry which is preliminary data.</text>
</comment>